<evidence type="ECO:0000256" key="1">
    <source>
        <dbReference type="ARBA" id="ARBA00022741"/>
    </source>
</evidence>
<accession>A0A397W471</accession>
<dbReference type="GO" id="GO:0005525">
    <property type="term" value="F:GTP binding"/>
    <property type="evidence" value="ECO:0007669"/>
    <property type="project" value="InterPro"/>
</dbReference>
<evidence type="ECO:0000313" key="4">
    <source>
        <dbReference type="Proteomes" id="UP000266673"/>
    </source>
</evidence>
<dbReference type="InterPro" id="IPR006703">
    <property type="entry name" value="G_AIG1"/>
</dbReference>
<dbReference type="STRING" id="44941.A0A397W471"/>
<name>A0A397W471_9GLOM</name>
<dbReference type="Gene3D" id="3.40.50.300">
    <property type="entry name" value="P-loop containing nucleotide triphosphate hydrolases"/>
    <property type="match status" value="1"/>
</dbReference>
<reference evidence="3 4" key="1">
    <citation type="submission" date="2018-06" db="EMBL/GenBank/DDBJ databases">
        <title>Comparative genomics reveals the genomic features of Rhizophagus irregularis, R. cerebriforme, R. diaphanum and Gigaspora rosea, and their symbiotic lifestyle signature.</title>
        <authorList>
            <person name="Morin E."/>
            <person name="San Clemente H."/>
            <person name="Chen E.C.H."/>
            <person name="De La Providencia I."/>
            <person name="Hainaut M."/>
            <person name="Kuo A."/>
            <person name="Kohler A."/>
            <person name="Murat C."/>
            <person name="Tang N."/>
            <person name="Roy S."/>
            <person name="Loubradou J."/>
            <person name="Henrissat B."/>
            <person name="Grigoriev I.V."/>
            <person name="Corradi N."/>
            <person name="Roux C."/>
            <person name="Martin F.M."/>
        </authorList>
    </citation>
    <scope>NUCLEOTIDE SEQUENCE [LARGE SCALE GENOMIC DNA]</scope>
    <source>
        <strain evidence="3 4">DAOM 194757</strain>
    </source>
</reference>
<evidence type="ECO:0000259" key="2">
    <source>
        <dbReference type="Pfam" id="PF04548"/>
    </source>
</evidence>
<dbReference type="OrthoDB" id="2420942at2759"/>
<proteinExistence type="predicted"/>
<evidence type="ECO:0000313" key="3">
    <source>
        <dbReference type="EMBL" id="RIB29520.1"/>
    </source>
</evidence>
<keyword evidence="1" id="KW-0547">Nucleotide-binding</keyword>
<dbReference type="SUPFAM" id="SSF52540">
    <property type="entry name" value="P-loop containing nucleoside triphosphate hydrolases"/>
    <property type="match status" value="1"/>
</dbReference>
<comment type="caution">
    <text evidence="3">The sequence shown here is derived from an EMBL/GenBank/DDBJ whole genome shotgun (WGS) entry which is preliminary data.</text>
</comment>
<dbReference type="Proteomes" id="UP000266673">
    <property type="component" value="Unassembled WGS sequence"/>
</dbReference>
<dbReference type="InterPro" id="IPR027417">
    <property type="entry name" value="P-loop_NTPase"/>
</dbReference>
<organism evidence="3 4">
    <name type="scientific">Gigaspora rosea</name>
    <dbReference type="NCBI Taxonomy" id="44941"/>
    <lineage>
        <taxon>Eukaryota</taxon>
        <taxon>Fungi</taxon>
        <taxon>Fungi incertae sedis</taxon>
        <taxon>Mucoromycota</taxon>
        <taxon>Glomeromycotina</taxon>
        <taxon>Glomeromycetes</taxon>
        <taxon>Diversisporales</taxon>
        <taxon>Gigasporaceae</taxon>
        <taxon>Gigaspora</taxon>
    </lineage>
</organism>
<protein>
    <recommendedName>
        <fullName evidence="2">AIG1-type G domain-containing protein</fullName>
    </recommendedName>
</protein>
<dbReference type="EMBL" id="QKWP01000036">
    <property type="protein sequence ID" value="RIB29520.1"/>
    <property type="molecule type" value="Genomic_DNA"/>
</dbReference>
<gene>
    <name evidence="3" type="ORF">C2G38_2056475</name>
</gene>
<dbReference type="Pfam" id="PF04548">
    <property type="entry name" value="AIG1"/>
    <property type="match status" value="1"/>
</dbReference>
<sequence>MTSVILVGRTGDGKSSLANMMTQGDLFYDENKFPISNKAVGETSVIGYSIDKDFEVYDTVGLCESVEGSISHKKAIKIIRTYFSKVLKPVHYICYVKKGTTKFTEEDNTTFKEFKKIFSKAESNFVIIITDSNQKWVDENLDIIRKCFGNYKTIAVDFPFDDRYNNAAIDEKYKDGKSGTFV</sequence>
<keyword evidence="4" id="KW-1185">Reference proteome</keyword>
<feature type="domain" description="AIG1-type G" evidence="2">
    <location>
        <begin position="3"/>
        <end position="142"/>
    </location>
</feature>
<dbReference type="AlphaFoldDB" id="A0A397W471"/>